<dbReference type="AlphaFoldDB" id="A0A075MRY7"/>
<dbReference type="eggNOG" id="arCOG04291">
    <property type="taxonomic scope" value="Archaea"/>
</dbReference>
<protein>
    <submittedName>
        <fullName evidence="1">Uncharacterized protein</fullName>
    </submittedName>
</protein>
<dbReference type="EMBL" id="CP007174">
    <property type="protein sequence ID" value="AIF83933.1"/>
    <property type="molecule type" value="Genomic_DNA"/>
</dbReference>
<proteinExistence type="predicted"/>
<dbReference type="InterPro" id="IPR002763">
    <property type="entry name" value="DUF72"/>
</dbReference>
<dbReference type="SUPFAM" id="SSF117396">
    <property type="entry name" value="TM1631-like"/>
    <property type="match status" value="1"/>
</dbReference>
<dbReference type="Gene3D" id="3.20.20.410">
    <property type="entry name" value="Protein of unknown function UPF0759"/>
    <property type="match status" value="1"/>
</dbReference>
<dbReference type="KEGG" id="nev:NTE_01873"/>
<name>A0A075MRY7_9ARCH</name>
<evidence type="ECO:0000313" key="2">
    <source>
        <dbReference type="Proteomes" id="UP000028194"/>
    </source>
</evidence>
<reference evidence="1 2" key="1">
    <citation type="journal article" date="2014" name="PLoS ONE">
        <title>Genome Sequence of Candidatus Nitrososphaera evergladensis from Group I.1b Enriched from Everglades Soil Reveals Novel Genomic Features of the Ammonia-Oxidizing Archaea.</title>
        <authorList>
            <person name="Zhalnina K.V."/>
            <person name="Dias R."/>
            <person name="Leonard M.T."/>
            <person name="Dorr de Quadros P."/>
            <person name="Camargo F.A."/>
            <person name="Drew J.C."/>
            <person name="Farmerie W.G."/>
            <person name="Daroub S.H."/>
            <person name="Triplett E.W."/>
        </authorList>
    </citation>
    <scope>NUCLEOTIDE SEQUENCE [LARGE SCALE GENOMIC DNA]</scope>
    <source>
        <strain evidence="1 2">SR1</strain>
    </source>
</reference>
<dbReference type="Pfam" id="PF01904">
    <property type="entry name" value="DUF72"/>
    <property type="match status" value="1"/>
</dbReference>
<dbReference type="HOGENOM" id="CLU_2299212_0_0_2"/>
<sequence length="100" mass="11293">MQASLTLLKSTAPFTPCQIPLAVKRWAKNTPVDFRYTAKMHRVITHAKAMSNCDQQLETFYSAVALLREKLLCILIQLPSSIGFKTGFRALQNFGNIYSQ</sequence>
<dbReference type="InterPro" id="IPR036520">
    <property type="entry name" value="UPF0759_sf"/>
</dbReference>
<dbReference type="STRING" id="1459636.NTE_01873"/>
<organism evidence="1 2">
    <name type="scientific">Candidatus Nitrososphaera evergladensis SR1</name>
    <dbReference type="NCBI Taxonomy" id="1459636"/>
    <lineage>
        <taxon>Archaea</taxon>
        <taxon>Nitrososphaerota</taxon>
        <taxon>Nitrososphaeria</taxon>
        <taxon>Nitrososphaerales</taxon>
        <taxon>Nitrososphaeraceae</taxon>
        <taxon>Nitrososphaera</taxon>
    </lineage>
</organism>
<dbReference type="PANTHER" id="PTHR30348:SF4">
    <property type="entry name" value="DUF72 DOMAIN-CONTAINING PROTEIN"/>
    <property type="match status" value="1"/>
</dbReference>
<keyword evidence="2" id="KW-1185">Reference proteome</keyword>
<evidence type="ECO:0000313" key="1">
    <source>
        <dbReference type="EMBL" id="AIF83933.1"/>
    </source>
</evidence>
<accession>A0A075MRY7</accession>
<dbReference type="PANTHER" id="PTHR30348">
    <property type="entry name" value="UNCHARACTERIZED PROTEIN YECE"/>
    <property type="match status" value="1"/>
</dbReference>
<gene>
    <name evidence="1" type="ORF">NTE_01873</name>
</gene>
<dbReference type="Proteomes" id="UP000028194">
    <property type="component" value="Chromosome"/>
</dbReference>